<protein>
    <recommendedName>
        <fullName evidence="6">ZZ-type domain-containing protein</fullName>
    </recommendedName>
</protein>
<evidence type="ECO:0000256" key="2">
    <source>
        <dbReference type="ARBA" id="ARBA00022771"/>
    </source>
</evidence>
<organism evidence="7 8">
    <name type="scientific">Moniliophthora roreri</name>
    <name type="common">Frosty pod rot fungus</name>
    <name type="synonym">Monilia roreri</name>
    <dbReference type="NCBI Taxonomy" id="221103"/>
    <lineage>
        <taxon>Eukaryota</taxon>
        <taxon>Fungi</taxon>
        <taxon>Dikarya</taxon>
        <taxon>Basidiomycota</taxon>
        <taxon>Agaricomycotina</taxon>
        <taxon>Agaricomycetes</taxon>
        <taxon>Agaricomycetidae</taxon>
        <taxon>Agaricales</taxon>
        <taxon>Marasmiineae</taxon>
        <taxon>Marasmiaceae</taxon>
        <taxon>Moniliophthora</taxon>
    </lineage>
</organism>
<evidence type="ECO:0000256" key="5">
    <source>
        <dbReference type="SAM" id="MobiDB-lite"/>
    </source>
</evidence>
<evidence type="ECO:0000256" key="1">
    <source>
        <dbReference type="ARBA" id="ARBA00022723"/>
    </source>
</evidence>
<feature type="coiled-coil region" evidence="4">
    <location>
        <begin position="1185"/>
        <end position="1234"/>
    </location>
</feature>
<feature type="region of interest" description="Disordered" evidence="5">
    <location>
        <begin position="861"/>
        <end position="880"/>
    </location>
</feature>
<feature type="domain" description="ZZ-type" evidence="6">
    <location>
        <begin position="1005"/>
        <end position="1043"/>
    </location>
</feature>
<dbReference type="Pfam" id="PF00569">
    <property type="entry name" value="ZZ"/>
    <property type="match status" value="1"/>
</dbReference>
<name>A0A0W0GAL2_MONRR</name>
<keyword evidence="4" id="KW-0175">Coiled coil</keyword>
<gene>
    <name evidence="7" type="ORF">WG66_1840</name>
</gene>
<dbReference type="eggNOG" id="ENOG502SXFA">
    <property type="taxonomic scope" value="Eukaryota"/>
</dbReference>
<dbReference type="AlphaFoldDB" id="A0A0W0GAL2"/>
<dbReference type="InterPro" id="IPR000433">
    <property type="entry name" value="Znf_ZZ"/>
</dbReference>
<dbReference type="GO" id="GO:0008270">
    <property type="term" value="F:zinc ion binding"/>
    <property type="evidence" value="ECO:0007669"/>
    <property type="project" value="UniProtKB-KW"/>
</dbReference>
<evidence type="ECO:0000256" key="3">
    <source>
        <dbReference type="ARBA" id="ARBA00022833"/>
    </source>
</evidence>
<keyword evidence="2" id="KW-0863">Zinc-finger</keyword>
<comment type="caution">
    <text evidence="7">The sequence shown here is derived from an EMBL/GenBank/DDBJ whole genome shotgun (WGS) entry which is preliminary data.</text>
</comment>
<dbReference type="Gene3D" id="3.30.60.90">
    <property type="match status" value="1"/>
</dbReference>
<evidence type="ECO:0000259" key="6">
    <source>
        <dbReference type="Pfam" id="PF00569"/>
    </source>
</evidence>
<evidence type="ECO:0000313" key="8">
    <source>
        <dbReference type="Proteomes" id="UP000054988"/>
    </source>
</evidence>
<proteinExistence type="predicted"/>
<sequence>MSTELSEVALQEADAAIRLSQAYHASKGEKRLNRAGSVVLKTSESPTVSILNSDTTSEAFSLVRDHISNFVENSKLLMSVLDEVARVHPFVQVAVSLFKAGLTLELTRRENDDKVLALNLIMCDMMRTLTLLKRFANSTHPSVDGLSIEDRLRMRMEAIVGTIKDCAKVCDTYQKRHIAVKFFTSLKWQGKFAEVAQQFTDHKNGIQYDLQIHASDGIATANVMLTAMNTSMSQLKDNVVELMRTVFERLRTPEERELSTIIDSQPGGADAVLKNNPLLEKILAKQKTPKGDKRKTVAGLQKEVMKEVDQVLAEEKFFEQKFNAMCKQVDEVKVTVRHESDRVINAVLAGPHERIIDRDMYHIWKEMGWKGSVKAKHLAMALRDHFAEGSQAAALAAIRDITASSKKDQDSAAQTVEEIAEIARRAGSISAEDRWALQYITIQRLQPLTEALDDDVSSFVTITEVNTFTTARPLSWSVLGLWQVDTSELSITSFMCSLLGFEMTVQWYFRRIRKLFADIFAASKQALPANRQIIAKFISSWAAKRVEDLLSGLRAVDEWDDINWDSDATFSKFKDYIIKSEMNMDRSLRTVNYYIDAANTLSMVTGAGRPEKYILPILFLLFQRSLTIVTQAQTATLHINELEVIQYSIITVMEGVEHRVRTLQAVYRLQNLNEKEQLRKFFYGLYSFVTEEPVMGPYWTRNPLIDTNTVFAITYPKSTDEGANFEAGKIQSLLFGPQTEELELLSNPSPEGDSQGHEATLPQSLVGHWSGSYTYNSGRNNDGLVSFTVSSHDTEGNISGSGMDSLGPFTVKGTLNGNRVMFLKAYQIPQSGQEVVWRYGGTITQDLNEITGVWGPPYANLDSLETDDPDSGQEARSDAGSFESTDIIGGHFFLKRRPIEYLLSCPTNEEFAQNRPRALWKLALDVTIRSLRSRNLSWRVLSARRRQRQRYIELVKVQEKSGCIDPKDMKDWSKLLETTHPNDLALWRAIALFQMRREVIHGPSLECDSCHNRIFAPTRLHCVSCSEGEVYGTLDLCMDCFTDNKPVTRRDDKSHSPSHNIVQMRSVAWGSYRIPMLIRGNDILNFAAVYLPSPLELNSSQGMADGDLSPLEQGLRLRCVECSKIILARPYWCCLDCKNMTLVCYECNRRIEQEKPWLYERHANTGDEHDWSHTLVSAPAPLEQGEATAEAMESLETRLEHLEDKLEKQAADVNGRLDKQAVDINERLAKLEELLSRLGSLQ</sequence>
<keyword evidence="1" id="KW-0479">Metal-binding</keyword>
<dbReference type="Proteomes" id="UP000054988">
    <property type="component" value="Unassembled WGS sequence"/>
</dbReference>
<dbReference type="InterPro" id="IPR043145">
    <property type="entry name" value="Znf_ZZ_sf"/>
</dbReference>
<dbReference type="SUPFAM" id="SSF57850">
    <property type="entry name" value="RING/U-box"/>
    <property type="match status" value="1"/>
</dbReference>
<evidence type="ECO:0000313" key="7">
    <source>
        <dbReference type="EMBL" id="KTB45589.1"/>
    </source>
</evidence>
<keyword evidence="3" id="KW-0862">Zinc</keyword>
<evidence type="ECO:0000256" key="4">
    <source>
        <dbReference type="SAM" id="Coils"/>
    </source>
</evidence>
<reference evidence="7 8" key="1">
    <citation type="submission" date="2015-12" db="EMBL/GenBank/DDBJ databases">
        <title>Draft genome sequence of Moniliophthora roreri, the causal agent of frosty pod rot of cacao.</title>
        <authorList>
            <person name="Aime M.C."/>
            <person name="Diaz-Valderrama J.R."/>
            <person name="Kijpornyongpan T."/>
            <person name="Phillips-Mora W."/>
        </authorList>
    </citation>
    <scope>NUCLEOTIDE SEQUENCE [LARGE SCALE GENOMIC DNA]</scope>
    <source>
        <strain evidence="7 8">MCA 2952</strain>
    </source>
</reference>
<dbReference type="EMBL" id="LATX01000660">
    <property type="protein sequence ID" value="KTB45589.1"/>
    <property type="molecule type" value="Genomic_DNA"/>
</dbReference>
<accession>A0A0W0GAL2</accession>